<dbReference type="Proteomes" id="UP000053201">
    <property type="component" value="Unassembled WGS sequence"/>
</dbReference>
<keyword evidence="3" id="KW-1185">Reference proteome</keyword>
<feature type="region of interest" description="Disordered" evidence="1">
    <location>
        <begin position="1"/>
        <end position="47"/>
    </location>
</feature>
<sequence>MSAQNNQTVHQKTSGNAPRRRKKFGDLAEGFVPKGELHSDAYKPLNDKSLYPSAEAKAHGEATNEPLVGGFKYQVEKYVIGEGAMPRKRGSKEWQHEDFEEIDREVPHEERRAPQTVWEANEEVRGWHATAPREHC</sequence>
<dbReference type="InParanoid" id="A0A0L0HMJ3"/>
<feature type="region of interest" description="Disordered" evidence="1">
    <location>
        <begin position="86"/>
        <end position="117"/>
    </location>
</feature>
<dbReference type="EMBL" id="KQ257452">
    <property type="protein sequence ID" value="KND02636.1"/>
    <property type="molecule type" value="Genomic_DNA"/>
</dbReference>
<organism evidence="2 3">
    <name type="scientific">Spizellomyces punctatus (strain DAOM BR117)</name>
    <dbReference type="NCBI Taxonomy" id="645134"/>
    <lineage>
        <taxon>Eukaryota</taxon>
        <taxon>Fungi</taxon>
        <taxon>Fungi incertae sedis</taxon>
        <taxon>Chytridiomycota</taxon>
        <taxon>Chytridiomycota incertae sedis</taxon>
        <taxon>Chytridiomycetes</taxon>
        <taxon>Spizellomycetales</taxon>
        <taxon>Spizellomycetaceae</taxon>
        <taxon>Spizellomyces</taxon>
    </lineage>
</organism>
<dbReference type="AlphaFoldDB" id="A0A0L0HMJ3"/>
<name>A0A0L0HMJ3_SPIPD</name>
<evidence type="ECO:0000256" key="1">
    <source>
        <dbReference type="SAM" id="MobiDB-lite"/>
    </source>
</evidence>
<dbReference type="VEuPathDB" id="FungiDB:SPPG_01724"/>
<evidence type="ECO:0000313" key="2">
    <source>
        <dbReference type="EMBL" id="KND02636.1"/>
    </source>
</evidence>
<dbReference type="RefSeq" id="XP_016610675.1">
    <property type="nucleotide sequence ID" value="XM_016750039.1"/>
</dbReference>
<protein>
    <submittedName>
        <fullName evidence="2">Uncharacterized protein</fullName>
    </submittedName>
</protein>
<dbReference type="GeneID" id="27685367"/>
<dbReference type="OrthoDB" id="10276904at2759"/>
<proteinExistence type="predicted"/>
<feature type="compositionally biased region" description="Basic and acidic residues" evidence="1">
    <location>
        <begin position="104"/>
        <end position="113"/>
    </location>
</feature>
<gene>
    <name evidence="2" type="ORF">SPPG_01724</name>
</gene>
<evidence type="ECO:0000313" key="3">
    <source>
        <dbReference type="Proteomes" id="UP000053201"/>
    </source>
</evidence>
<feature type="compositionally biased region" description="Polar residues" evidence="1">
    <location>
        <begin position="1"/>
        <end position="16"/>
    </location>
</feature>
<reference evidence="2 3" key="1">
    <citation type="submission" date="2009-08" db="EMBL/GenBank/DDBJ databases">
        <title>The Genome Sequence of Spizellomyces punctatus strain DAOM BR117.</title>
        <authorList>
            <consortium name="The Broad Institute Genome Sequencing Platform"/>
            <person name="Russ C."/>
            <person name="Cuomo C."/>
            <person name="Shea T."/>
            <person name="Young S.K."/>
            <person name="Zeng Q."/>
            <person name="Koehrsen M."/>
            <person name="Haas B."/>
            <person name="Borodovsky M."/>
            <person name="Guigo R."/>
            <person name="Alvarado L."/>
            <person name="Berlin A."/>
            <person name="Bochicchio J."/>
            <person name="Borenstein D."/>
            <person name="Chapman S."/>
            <person name="Chen Z."/>
            <person name="Engels R."/>
            <person name="Freedman E."/>
            <person name="Gellesch M."/>
            <person name="Goldberg J."/>
            <person name="Griggs A."/>
            <person name="Gujja S."/>
            <person name="Heiman D."/>
            <person name="Hepburn T."/>
            <person name="Howarth C."/>
            <person name="Jen D."/>
            <person name="Larson L."/>
            <person name="Lewis B."/>
            <person name="Mehta T."/>
            <person name="Park D."/>
            <person name="Pearson M."/>
            <person name="Roberts A."/>
            <person name="Saif S."/>
            <person name="Shenoy N."/>
            <person name="Sisk P."/>
            <person name="Stolte C."/>
            <person name="Sykes S."/>
            <person name="Thomson T."/>
            <person name="Walk T."/>
            <person name="White J."/>
            <person name="Yandava C."/>
            <person name="Burger G."/>
            <person name="Gray M.W."/>
            <person name="Holland P.W.H."/>
            <person name="King N."/>
            <person name="Lang F.B.F."/>
            <person name="Roger A.J."/>
            <person name="Ruiz-Trillo I."/>
            <person name="Lander E."/>
            <person name="Nusbaum C."/>
        </authorList>
    </citation>
    <scope>NUCLEOTIDE SEQUENCE [LARGE SCALE GENOMIC DNA]</scope>
    <source>
        <strain evidence="2 3">DAOM BR117</strain>
    </source>
</reference>
<accession>A0A0L0HMJ3</accession>